<proteinExistence type="predicted"/>
<feature type="region of interest" description="Disordered" evidence="1">
    <location>
        <begin position="42"/>
        <end position="108"/>
    </location>
</feature>
<reference evidence="2" key="1">
    <citation type="journal article" date="2020" name="Stud. Mycol.">
        <title>101 Dothideomycetes genomes: a test case for predicting lifestyles and emergence of pathogens.</title>
        <authorList>
            <person name="Haridas S."/>
            <person name="Albert R."/>
            <person name="Binder M."/>
            <person name="Bloem J."/>
            <person name="Labutti K."/>
            <person name="Salamov A."/>
            <person name="Andreopoulos B."/>
            <person name="Baker S."/>
            <person name="Barry K."/>
            <person name="Bills G."/>
            <person name="Bluhm B."/>
            <person name="Cannon C."/>
            <person name="Castanera R."/>
            <person name="Culley D."/>
            <person name="Daum C."/>
            <person name="Ezra D."/>
            <person name="Gonzalez J."/>
            <person name="Henrissat B."/>
            <person name="Kuo A."/>
            <person name="Liang C."/>
            <person name="Lipzen A."/>
            <person name="Lutzoni F."/>
            <person name="Magnuson J."/>
            <person name="Mondo S."/>
            <person name="Nolan M."/>
            <person name="Ohm R."/>
            <person name="Pangilinan J."/>
            <person name="Park H.-J."/>
            <person name="Ramirez L."/>
            <person name="Alfaro M."/>
            <person name="Sun H."/>
            <person name="Tritt A."/>
            <person name="Yoshinaga Y."/>
            <person name="Zwiers L.-H."/>
            <person name="Turgeon B."/>
            <person name="Goodwin S."/>
            <person name="Spatafora J."/>
            <person name="Crous P."/>
            <person name="Grigoriev I."/>
        </authorList>
    </citation>
    <scope>NUCLEOTIDE SEQUENCE</scope>
    <source>
        <strain evidence="2">CBS 262.69</strain>
    </source>
</reference>
<dbReference type="AlphaFoldDB" id="A0A6G1HYB8"/>
<accession>A0A6G1HYB8</accession>
<feature type="compositionally biased region" description="Polar residues" evidence="1">
    <location>
        <begin position="46"/>
        <end position="56"/>
    </location>
</feature>
<evidence type="ECO:0000313" key="3">
    <source>
        <dbReference type="Proteomes" id="UP000799640"/>
    </source>
</evidence>
<name>A0A6G1HYB8_9PEZI</name>
<dbReference type="Proteomes" id="UP000799640">
    <property type="component" value="Unassembled WGS sequence"/>
</dbReference>
<gene>
    <name evidence="2" type="ORF">EJ06DRAFT_417424</name>
</gene>
<feature type="compositionally biased region" description="Basic residues" evidence="1">
    <location>
        <begin position="65"/>
        <end position="75"/>
    </location>
</feature>
<sequence>MKERTDPTVPIPVKECKPIQSINTIIPIPMKECTDPTVPIPLKNVQPIQSTNSTIQIPIKERSTHPVHQHHHSNPHQRAFNPSSPPKPPSQFQSKSVTPPKKPPKRMS</sequence>
<dbReference type="EMBL" id="ML996694">
    <property type="protein sequence ID" value="KAF2401020.1"/>
    <property type="molecule type" value="Genomic_DNA"/>
</dbReference>
<keyword evidence="3" id="KW-1185">Reference proteome</keyword>
<protein>
    <submittedName>
        <fullName evidence="2">Uncharacterized protein</fullName>
    </submittedName>
</protein>
<organism evidence="2 3">
    <name type="scientific">Trichodelitschia bisporula</name>
    <dbReference type="NCBI Taxonomy" id="703511"/>
    <lineage>
        <taxon>Eukaryota</taxon>
        <taxon>Fungi</taxon>
        <taxon>Dikarya</taxon>
        <taxon>Ascomycota</taxon>
        <taxon>Pezizomycotina</taxon>
        <taxon>Dothideomycetes</taxon>
        <taxon>Dothideomycetes incertae sedis</taxon>
        <taxon>Phaeotrichales</taxon>
        <taxon>Phaeotrichaceae</taxon>
        <taxon>Trichodelitschia</taxon>
    </lineage>
</organism>
<evidence type="ECO:0000313" key="2">
    <source>
        <dbReference type="EMBL" id="KAF2401020.1"/>
    </source>
</evidence>
<evidence type="ECO:0000256" key="1">
    <source>
        <dbReference type="SAM" id="MobiDB-lite"/>
    </source>
</evidence>